<name>A0A1I5Z5C3_9BACT</name>
<protein>
    <submittedName>
        <fullName evidence="1">Uncharacterized protein</fullName>
    </submittedName>
</protein>
<proteinExistence type="predicted"/>
<reference evidence="1 2" key="1">
    <citation type="submission" date="2016-10" db="EMBL/GenBank/DDBJ databases">
        <authorList>
            <person name="de Groot N.N."/>
        </authorList>
    </citation>
    <scope>NUCLEOTIDE SEQUENCE [LARGE SCALE GENOMIC DNA]</scope>
    <source>
        <strain evidence="2">E92,LMG 26720,CCM 7988</strain>
    </source>
</reference>
<dbReference type="EMBL" id="FOXH01000034">
    <property type="protein sequence ID" value="SFQ51651.1"/>
    <property type="molecule type" value="Genomic_DNA"/>
</dbReference>
<evidence type="ECO:0000313" key="2">
    <source>
        <dbReference type="Proteomes" id="UP000199306"/>
    </source>
</evidence>
<accession>A0A1I5Z5C3</accession>
<feature type="non-terminal residue" evidence="1">
    <location>
        <position position="43"/>
    </location>
</feature>
<sequence>MKRSTNKQLHSLLNQTGLMSEKESLIYSFSEGLTSSSKELKEY</sequence>
<evidence type="ECO:0000313" key="1">
    <source>
        <dbReference type="EMBL" id="SFQ51651.1"/>
    </source>
</evidence>
<gene>
    <name evidence="1" type="ORF">SAMN04515674_1341</name>
</gene>
<keyword evidence="2" id="KW-1185">Reference proteome</keyword>
<dbReference type="STRING" id="1079859.SAMN04515674_1341"/>
<organism evidence="1 2">
    <name type="scientific">Pseudarcicella hirudinis</name>
    <dbReference type="NCBI Taxonomy" id="1079859"/>
    <lineage>
        <taxon>Bacteria</taxon>
        <taxon>Pseudomonadati</taxon>
        <taxon>Bacteroidota</taxon>
        <taxon>Cytophagia</taxon>
        <taxon>Cytophagales</taxon>
        <taxon>Flectobacillaceae</taxon>
        <taxon>Pseudarcicella</taxon>
    </lineage>
</organism>
<dbReference type="Proteomes" id="UP000199306">
    <property type="component" value="Unassembled WGS sequence"/>
</dbReference>
<dbReference type="AlphaFoldDB" id="A0A1I5Z5C3"/>